<proteinExistence type="predicted"/>
<dbReference type="EMBL" id="BNDY01000017">
    <property type="protein sequence ID" value="GHI42676.1"/>
    <property type="molecule type" value="Genomic_DNA"/>
</dbReference>
<dbReference type="RefSeq" id="WP_189968100.1">
    <property type="nucleotide sequence ID" value="NZ_BMUA01000022.1"/>
</dbReference>
<evidence type="ECO:0000256" key="1">
    <source>
        <dbReference type="SAM" id="MobiDB-lite"/>
    </source>
</evidence>
<name>A0ABQ3QZH1_9ACTN</name>
<dbReference type="Proteomes" id="UP001050808">
    <property type="component" value="Unassembled WGS sequence"/>
</dbReference>
<evidence type="ECO:0000313" key="3">
    <source>
        <dbReference type="Proteomes" id="UP001050808"/>
    </source>
</evidence>
<feature type="region of interest" description="Disordered" evidence="1">
    <location>
        <begin position="1"/>
        <end position="33"/>
    </location>
</feature>
<accession>A0ABQ3QZH1</accession>
<organism evidence="2 3">
    <name type="scientific">Streptomyces violascens</name>
    <dbReference type="NCBI Taxonomy" id="67381"/>
    <lineage>
        <taxon>Bacteria</taxon>
        <taxon>Bacillati</taxon>
        <taxon>Actinomycetota</taxon>
        <taxon>Actinomycetes</taxon>
        <taxon>Kitasatosporales</taxon>
        <taxon>Streptomycetaceae</taxon>
        <taxon>Streptomyces</taxon>
    </lineage>
</organism>
<evidence type="ECO:0000313" key="2">
    <source>
        <dbReference type="EMBL" id="GHI42676.1"/>
    </source>
</evidence>
<sequence length="163" mass="17920">MAVMRREVADPCGWAGQDWDEDSIERTSSRPDFPFTPGSAEEIARKLREIDTGTAVRLLVAHADDWCRITKVPSFSENPEGLLTPARDALSRFGPHFSCYASVAEARVPKSPRLMVDESGPGWTPLTEYRESVSIPLHCSGRRPSTGFGRALCLSRGAAPRTC</sequence>
<comment type="caution">
    <text evidence="2">The sequence shown here is derived from an EMBL/GenBank/DDBJ whole genome shotgun (WGS) entry which is preliminary data.</text>
</comment>
<gene>
    <name evidence="2" type="ORF">Sviol_70840</name>
</gene>
<keyword evidence="3" id="KW-1185">Reference proteome</keyword>
<evidence type="ECO:0008006" key="4">
    <source>
        <dbReference type="Google" id="ProtNLM"/>
    </source>
</evidence>
<protein>
    <recommendedName>
        <fullName evidence="4">GAF domain-containing protein</fullName>
    </recommendedName>
</protein>
<reference evidence="2" key="1">
    <citation type="submission" date="2024-05" db="EMBL/GenBank/DDBJ databases">
        <title>Whole genome shotgun sequence of Streptomyces violascens NBRC 12920.</title>
        <authorList>
            <person name="Komaki H."/>
            <person name="Tamura T."/>
        </authorList>
    </citation>
    <scope>NUCLEOTIDE SEQUENCE</scope>
    <source>
        <strain evidence="2">NBRC 12920</strain>
    </source>
</reference>